<dbReference type="Pfam" id="PF16925">
    <property type="entry name" value="TetR_C_13"/>
    <property type="match status" value="1"/>
</dbReference>
<dbReference type="InterPro" id="IPR001647">
    <property type="entry name" value="HTH_TetR"/>
</dbReference>
<feature type="domain" description="HTH tetR-type" evidence="5">
    <location>
        <begin position="4"/>
        <end position="64"/>
    </location>
</feature>
<dbReference type="PANTHER" id="PTHR47506:SF1">
    <property type="entry name" value="HTH-TYPE TRANSCRIPTIONAL REGULATOR YJDC"/>
    <property type="match status" value="1"/>
</dbReference>
<accession>A0A2D0N516</accession>
<dbReference type="EMBL" id="PDUD01000031">
    <property type="protein sequence ID" value="PHN03480.1"/>
    <property type="molecule type" value="Genomic_DNA"/>
</dbReference>
<proteinExistence type="predicted"/>
<evidence type="ECO:0000313" key="7">
    <source>
        <dbReference type="Proteomes" id="UP000223913"/>
    </source>
</evidence>
<evidence type="ECO:0000256" key="3">
    <source>
        <dbReference type="ARBA" id="ARBA00023163"/>
    </source>
</evidence>
<evidence type="ECO:0000256" key="2">
    <source>
        <dbReference type="ARBA" id="ARBA00023125"/>
    </source>
</evidence>
<organism evidence="6 7">
    <name type="scientific">Flavilitoribacter nigricans (strain ATCC 23147 / DSM 23189 / NBRC 102662 / NCIMB 1420 / SS-2)</name>
    <name type="common">Lewinella nigricans</name>
    <dbReference type="NCBI Taxonomy" id="1122177"/>
    <lineage>
        <taxon>Bacteria</taxon>
        <taxon>Pseudomonadati</taxon>
        <taxon>Bacteroidota</taxon>
        <taxon>Saprospiria</taxon>
        <taxon>Saprospirales</taxon>
        <taxon>Lewinellaceae</taxon>
        <taxon>Flavilitoribacter</taxon>
    </lineage>
</organism>
<dbReference type="InterPro" id="IPR009057">
    <property type="entry name" value="Homeodomain-like_sf"/>
</dbReference>
<evidence type="ECO:0000256" key="1">
    <source>
        <dbReference type="ARBA" id="ARBA00023015"/>
    </source>
</evidence>
<keyword evidence="2 4" id="KW-0238">DNA-binding</keyword>
<dbReference type="GO" id="GO:0003677">
    <property type="term" value="F:DNA binding"/>
    <property type="evidence" value="ECO:0007669"/>
    <property type="project" value="UniProtKB-UniRule"/>
</dbReference>
<evidence type="ECO:0000256" key="4">
    <source>
        <dbReference type="PROSITE-ProRule" id="PRU00335"/>
    </source>
</evidence>
<dbReference type="AlphaFoldDB" id="A0A2D0N516"/>
<evidence type="ECO:0000313" key="6">
    <source>
        <dbReference type="EMBL" id="PHN03480.1"/>
    </source>
</evidence>
<dbReference type="PROSITE" id="PS50977">
    <property type="entry name" value="HTH_TETR_2"/>
    <property type="match status" value="1"/>
</dbReference>
<name>A0A2D0N516_FLAN2</name>
<dbReference type="OrthoDB" id="6430772at2"/>
<keyword evidence="3" id="KW-0804">Transcription</keyword>
<dbReference type="Proteomes" id="UP000223913">
    <property type="component" value="Unassembled WGS sequence"/>
</dbReference>
<comment type="caution">
    <text evidence="6">The sequence shown here is derived from an EMBL/GenBank/DDBJ whole genome shotgun (WGS) entry which is preliminary data.</text>
</comment>
<dbReference type="PANTHER" id="PTHR47506">
    <property type="entry name" value="TRANSCRIPTIONAL REGULATORY PROTEIN"/>
    <property type="match status" value="1"/>
</dbReference>
<dbReference type="Pfam" id="PF00440">
    <property type="entry name" value="TetR_N"/>
    <property type="match status" value="1"/>
</dbReference>
<dbReference type="SUPFAM" id="SSF46689">
    <property type="entry name" value="Homeodomain-like"/>
    <property type="match status" value="1"/>
</dbReference>
<dbReference type="InterPro" id="IPR036271">
    <property type="entry name" value="Tet_transcr_reg_TetR-rel_C_sf"/>
</dbReference>
<dbReference type="InterPro" id="IPR011075">
    <property type="entry name" value="TetR_C"/>
</dbReference>
<reference evidence="6 7" key="1">
    <citation type="submission" date="2017-10" db="EMBL/GenBank/DDBJ databases">
        <title>The draft genome sequence of Lewinella nigricans NBRC 102662.</title>
        <authorList>
            <person name="Wang K."/>
        </authorList>
    </citation>
    <scope>NUCLEOTIDE SEQUENCE [LARGE SCALE GENOMIC DNA]</scope>
    <source>
        <strain evidence="6 7">NBRC 102662</strain>
    </source>
</reference>
<evidence type="ECO:0000259" key="5">
    <source>
        <dbReference type="PROSITE" id="PS50977"/>
    </source>
</evidence>
<protein>
    <recommendedName>
        <fullName evidence="5">HTH tetR-type domain-containing protein</fullName>
    </recommendedName>
</protein>
<gene>
    <name evidence="6" type="ORF">CRP01_26110</name>
</gene>
<sequence>MGQRHDLSRVLQVGELLFRRQGYHHTGVEEILSKTDFPRSSFYYHFKSKEGFGKAALEYYSENILAMMRKCFQDPSEESYLQRLQNYFYMIADYNVSNSFNSCCLIQRMAIEEGSAPGELQEAARKQFGRWFVVTEKCMQQAQDRGEVRADISADRLTRMVFDLVYGESTLSRVDREAENFKSSLDTFFQLIRR</sequence>
<keyword evidence="1" id="KW-0805">Transcription regulation</keyword>
<keyword evidence="7" id="KW-1185">Reference proteome</keyword>
<dbReference type="RefSeq" id="WP_099153063.1">
    <property type="nucleotide sequence ID" value="NZ_PDUD01000031.1"/>
</dbReference>
<dbReference type="SUPFAM" id="SSF48498">
    <property type="entry name" value="Tetracyclin repressor-like, C-terminal domain"/>
    <property type="match status" value="1"/>
</dbReference>
<feature type="DNA-binding region" description="H-T-H motif" evidence="4">
    <location>
        <begin position="27"/>
        <end position="46"/>
    </location>
</feature>
<dbReference type="Gene3D" id="1.10.357.10">
    <property type="entry name" value="Tetracycline Repressor, domain 2"/>
    <property type="match status" value="1"/>
</dbReference>